<dbReference type="Proteomes" id="UP000005466">
    <property type="component" value="Unassembled WGS sequence"/>
</dbReference>
<evidence type="ECO:0000313" key="2">
    <source>
        <dbReference type="Proteomes" id="UP000005466"/>
    </source>
</evidence>
<dbReference type="HOGENOM" id="CLU_3361558_0_0_6"/>
<organism evidence="1 2">
    <name type="scientific">Pseudomonas savastanoi pv. glycinea str. race 4</name>
    <dbReference type="NCBI Taxonomy" id="875330"/>
    <lineage>
        <taxon>Bacteria</taxon>
        <taxon>Pseudomonadati</taxon>
        <taxon>Pseudomonadota</taxon>
        <taxon>Gammaproteobacteria</taxon>
        <taxon>Pseudomonadales</taxon>
        <taxon>Pseudomonadaceae</taxon>
        <taxon>Pseudomonas</taxon>
    </lineage>
</organism>
<dbReference type="EMBL" id="ADWY01002200">
    <property type="protein sequence ID" value="EGH17934.1"/>
    <property type="molecule type" value="Genomic_DNA"/>
</dbReference>
<keyword evidence="1" id="KW-0413">Isomerase</keyword>
<dbReference type="GO" id="GO:0016853">
    <property type="term" value="F:isomerase activity"/>
    <property type="evidence" value="ECO:0007669"/>
    <property type="project" value="UniProtKB-KW"/>
</dbReference>
<protein>
    <submittedName>
        <fullName evidence="1">Phosphoheptose isomerase</fullName>
    </submittedName>
</protein>
<sequence>IRVPANVTARIQEVHLLAIHCLCDLIDSQLFGSEE</sequence>
<feature type="non-terminal residue" evidence="1">
    <location>
        <position position="1"/>
    </location>
</feature>
<comment type="caution">
    <text evidence="1">The sequence shown here is derived from an EMBL/GenBank/DDBJ whole genome shotgun (WGS) entry which is preliminary data.</text>
</comment>
<accession>F3CF92</accession>
<evidence type="ECO:0000313" key="1">
    <source>
        <dbReference type="EMBL" id="EGH17934.1"/>
    </source>
</evidence>
<name>F3CF92_PSESG</name>
<reference evidence="1 2" key="1">
    <citation type="journal article" date="2011" name="PLoS Pathog.">
        <title>Dynamic evolution of pathogenicity revealed by sequencing and comparative genomics of 19 Pseudomonas syringae isolates.</title>
        <authorList>
            <person name="Baltrus D.A."/>
            <person name="Nishimura M.T."/>
            <person name="Romanchuk A."/>
            <person name="Chang J.H."/>
            <person name="Mukhtar M.S."/>
            <person name="Cherkis K."/>
            <person name="Roach J."/>
            <person name="Grant S.R."/>
            <person name="Jones C.D."/>
            <person name="Dangl J.L."/>
        </authorList>
    </citation>
    <scope>NUCLEOTIDE SEQUENCE [LARGE SCALE GENOMIC DNA]</scope>
    <source>
        <strain evidence="2">race 4</strain>
    </source>
</reference>
<dbReference type="Gene3D" id="3.40.50.10490">
    <property type="entry name" value="Glucose-6-phosphate isomerase like protein, domain 1"/>
    <property type="match status" value="1"/>
</dbReference>
<dbReference type="AlphaFoldDB" id="F3CF92"/>
<proteinExistence type="predicted"/>
<gene>
    <name evidence="1" type="ORF">Pgy4_33806</name>
</gene>